<keyword evidence="4" id="KW-1185">Reference proteome</keyword>
<feature type="transmembrane region" description="Helical" evidence="1">
    <location>
        <begin position="126"/>
        <end position="146"/>
    </location>
</feature>
<evidence type="ECO:0000313" key="4">
    <source>
        <dbReference type="Proteomes" id="UP000001880"/>
    </source>
</evidence>
<keyword evidence="1" id="KW-1133">Transmembrane helix</keyword>
<feature type="signal peptide" evidence="2">
    <location>
        <begin position="1"/>
        <end position="25"/>
    </location>
</feature>
<protein>
    <submittedName>
        <fullName evidence="3">TPR repeat-containing protein</fullName>
    </submittedName>
</protein>
<organism evidence="3 4">
    <name type="scientific">Haliangium ochraceum (strain DSM 14365 / JCM 11303 / SMP-2)</name>
    <dbReference type="NCBI Taxonomy" id="502025"/>
    <lineage>
        <taxon>Bacteria</taxon>
        <taxon>Pseudomonadati</taxon>
        <taxon>Myxococcota</taxon>
        <taxon>Polyangia</taxon>
        <taxon>Haliangiales</taxon>
        <taxon>Kofleriaceae</taxon>
        <taxon>Haliangium</taxon>
    </lineage>
</organism>
<name>D0LKY1_HALO1</name>
<feature type="transmembrane region" description="Helical" evidence="1">
    <location>
        <begin position="59"/>
        <end position="79"/>
    </location>
</feature>
<keyword evidence="1" id="KW-0472">Membrane</keyword>
<keyword evidence="2" id="KW-0732">Signal</keyword>
<keyword evidence="1" id="KW-0812">Transmembrane</keyword>
<proteinExistence type="predicted"/>
<sequence length="178" mass="18133">MLAPHPRVTAGAAALALSCALLANAPGLGVSAALAQTEAEAETPADAATLAPISAQRSFAWVAVGTAAAFLTSSIVLALSAESREDEMNYLIGFRTPGDGLPSPYAGPIRDRYEELGDEGRRLARYSWITLGLAGASAAAAVALFVTEGGAAASDERARHLRPTLLPGGAGISAGWRF</sequence>
<dbReference type="EMBL" id="CP001804">
    <property type="protein sequence ID" value="ACY16701.1"/>
    <property type="molecule type" value="Genomic_DNA"/>
</dbReference>
<reference evidence="3 4" key="1">
    <citation type="journal article" date="2010" name="Stand. Genomic Sci.">
        <title>Complete genome sequence of Haliangium ochraceum type strain (SMP-2).</title>
        <authorList>
            <consortium name="US DOE Joint Genome Institute (JGI-PGF)"/>
            <person name="Ivanova N."/>
            <person name="Daum C."/>
            <person name="Lang E."/>
            <person name="Abt B."/>
            <person name="Kopitz M."/>
            <person name="Saunders E."/>
            <person name="Lapidus A."/>
            <person name="Lucas S."/>
            <person name="Glavina Del Rio T."/>
            <person name="Nolan M."/>
            <person name="Tice H."/>
            <person name="Copeland A."/>
            <person name="Cheng J.F."/>
            <person name="Chen F."/>
            <person name="Bruce D."/>
            <person name="Goodwin L."/>
            <person name="Pitluck S."/>
            <person name="Mavromatis K."/>
            <person name="Pati A."/>
            <person name="Mikhailova N."/>
            <person name="Chen A."/>
            <person name="Palaniappan K."/>
            <person name="Land M."/>
            <person name="Hauser L."/>
            <person name="Chang Y.J."/>
            <person name="Jeffries C.D."/>
            <person name="Detter J.C."/>
            <person name="Brettin T."/>
            <person name="Rohde M."/>
            <person name="Goker M."/>
            <person name="Bristow J."/>
            <person name="Markowitz V."/>
            <person name="Eisen J.A."/>
            <person name="Hugenholtz P."/>
            <person name="Kyrpides N.C."/>
            <person name="Klenk H.P."/>
        </authorList>
    </citation>
    <scope>NUCLEOTIDE SEQUENCE [LARGE SCALE GENOMIC DNA]</scope>
    <source>
        <strain evidence="4">DSM 14365 / CIP 107738 / JCM 11303 / AJ 13395 / SMP-2</strain>
    </source>
</reference>
<evidence type="ECO:0000256" key="2">
    <source>
        <dbReference type="SAM" id="SignalP"/>
    </source>
</evidence>
<dbReference type="HOGENOM" id="CLU_1508594_0_0_7"/>
<feature type="chain" id="PRO_5003010684" evidence="2">
    <location>
        <begin position="26"/>
        <end position="178"/>
    </location>
</feature>
<dbReference type="AlphaFoldDB" id="D0LKY1"/>
<accession>D0LKY1</accession>
<dbReference type="STRING" id="502025.Hoch_4203"/>
<dbReference type="RefSeq" id="WP_012829299.1">
    <property type="nucleotide sequence ID" value="NC_013440.1"/>
</dbReference>
<gene>
    <name evidence="3" type="ordered locus">Hoch_4203</name>
</gene>
<dbReference type="PROSITE" id="PS51257">
    <property type="entry name" value="PROKAR_LIPOPROTEIN"/>
    <property type="match status" value="1"/>
</dbReference>
<evidence type="ECO:0000256" key="1">
    <source>
        <dbReference type="SAM" id="Phobius"/>
    </source>
</evidence>
<dbReference type="Proteomes" id="UP000001880">
    <property type="component" value="Chromosome"/>
</dbReference>
<dbReference type="KEGG" id="hoh:Hoch_4203"/>
<evidence type="ECO:0000313" key="3">
    <source>
        <dbReference type="EMBL" id="ACY16701.1"/>
    </source>
</evidence>